<accession>A0A1Q6DSS4</accession>
<keyword evidence="3" id="KW-0540">Nuclease</keyword>
<reference evidence="6" key="1">
    <citation type="submission" date="2016-12" db="EMBL/GenBank/DDBJ databases">
        <title>Discovery of methanogenic haloarchaea.</title>
        <authorList>
            <person name="Sorokin D.Y."/>
            <person name="Makarova K.S."/>
            <person name="Abbas B."/>
            <person name="Ferrer M."/>
            <person name="Golyshin P.N."/>
        </authorList>
    </citation>
    <scope>NUCLEOTIDE SEQUENCE [LARGE SCALE GENOMIC DNA]</scope>
    <source>
        <strain evidence="6">HMET1</strain>
    </source>
</reference>
<proteinExistence type="inferred from homology"/>
<dbReference type="Gene3D" id="1.20.120.580">
    <property type="entry name" value="bsu32300-like"/>
    <property type="match status" value="1"/>
</dbReference>
<dbReference type="EMBL" id="MSDW01000002">
    <property type="protein sequence ID" value="OKY77425.1"/>
    <property type="molecule type" value="Genomic_DNA"/>
</dbReference>
<organism evidence="6 7">
    <name type="scientific">Methanohalarchaeum thermophilum</name>
    <dbReference type="NCBI Taxonomy" id="1903181"/>
    <lineage>
        <taxon>Archaea</taxon>
        <taxon>Methanobacteriati</taxon>
        <taxon>Methanobacteriota</taxon>
        <taxon>Methanonatronarchaeia</taxon>
        <taxon>Methanonatronarchaeales</taxon>
        <taxon>Methanonatronarchaeaceae</taxon>
        <taxon>Candidatus Methanohalarchaeum</taxon>
    </lineage>
</organism>
<comment type="caution">
    <text evidence="6">The sequence shown here is derived from an EMBL/GenBank/DDBJ whole genome shotgun (WGS) entry which is preliminary data.</text>
</comment>
<evidence type="ECO:0000256" key="3">
    <source>
        <dbReference type="ARBA" id="ARBA00022722"/>
    </source>
</evidence>
<keyword evidence="4" id="KW-0378">Hydrolase</keyword>
<keyword evidence="1" id="KW-0597">Phosphoprotein</keyword>
<evidence type="ECO:0000256" key="1">
    <source>
        <dbReference type="ARBA" id="ARBA00022553"/>
    </source>
</evidence>
<dbReference type="GO" id="GO:0110001">
    <property type="term" value="C:toxin-antitoxin complex"/>
    <property type="evidence" value="ECO:0007669"/>
    <property type="project" value="InterPro"/>
</dbReference>
<dbReference type="Pfam" id="PF01934">
    <property type="entry name" value="HepT-like"/>
    <property type="match status" value="1"/>
</dbReference>
<dbReference type="SUPFAM" id="SSF81593">
    <property type="entry name" value="Nucleotidyltransferase substrate binding subunit/domain"/>
    <property type="match status" value="1"/>
</dbReference>
<dbReference type="AlphaFoldDB" id="A0A1Q6DSS4"/>
<name>A0A1Q6DSS4_METT1</name>
<dbReference type="PANTHER" id="PTHR33397:SF5">
    <property type="entry name" value="RNASE YUTE-RELATED"/>
    <property type="match status" value="1"/>
</dbReference>
<dbReference type="InterPro" id="IPR037038">
    <property type="entry name" value="HepT-like_sf"/>
</dbReference>
<dbReference type="InParanoid" id="A0A1Q6DSS4"/>
<dbReference type="NCBIfam" id="NF047751">
    <property type="entry name" value="HepT_toxin"/>
    <property type="match status" value="1"/>
</dbReference>
<evidence type="ECO:0000313" key="6">
    <source>
        <dbReference type="EMBL" id="OKY77425.1"/>
    </source>
</evidence>
<evidence type="ECO:0000256" key="4">
    <source>
        <dbReference type="ARBA" id="ARBA00022801"/>
    </source>
</evidence>
<evidence type="ECO:0000256" key="5">
    <source>
        <dbReference type="ARBA" id="ARBA00024207"/>
    </source>
</evidence>
<dbReference type="GO" id="GO:0016787">
    <property type="term" value="F:hydrolase activity"/>
    <property type="evidence" value="ECO:0007669"/>
    <property type="project" value="UniProtKB-KW"/>
</dbReference>
<dbReference type="InterPro" id="IPR008201">
    <property type="entry name" value="HepT-like"/>
</dbReference>
<sequence>MNEEKETIKSKIEVIKENLDYLEEEEFSPRESSFRVIQAIRHSLFEAIQASIDIASHIISEEGYKRPNNYSDLFLKLSKEDILSDELGKRLAQMSKFRNVLIHRYGELSDREIKEIIENDLKDLKDFLEQIYDYMEED</sequence>
<keyword evidence="2" id="KW-1277">Toxin-antitoxin system</keyword>
<protein>
    <submittedName>
        <fullName evidence="6">HEPN domain containing protein</fullName>
    </submittedName>
</protein>
<dbReference type="Proteomes" id="UP000185744">
    <property type="component" value="Unassembled WGS sequence"/>
</dbReference>
<comment type="similarity">
    <text evidence="5">Belongs to the HepT RNase toxin family.</text>
</comment>
<evidence type="ECO:0000313" key="7">
    <source>
        <dbReference type="Proteomes" id="UP000185744"/>
    </source>
</evidence>
<dbReference type="InterPro" id="IPR052379">
    <property type="entry name" value="Type_VII_TA_RNase"/>
</dbReference>
<dbReference type="GO" id="GO:0004540">
    <property type="term" value="F:RNA nuclease activity"/>
    <property type="evidence" value="ECO:0007669"/>
    <property type="project" value="InterPro"/>
</dbReference>
<dbReference type="PANTHER" id="PTHR33397">
    <property type="entry name" value="UPF0331 PROTEIN YUTE"/>
    <property type="match status" value="1"/>
</dbReference>
<evidence type="ECO:0000256" key="2">
    <source>
        <dbReference type="ARBA" id="ARBA00022649"/>
    </source>
</evidence>
<keyword evidence="7" id="KW-1185">Reference proteome</keyword>
<dbReference type="STRING" id="1903181.BTN85_2075"/>
<gene>
    <name evidence="6" type="ORF">BTN85_2075</name>
</gene>